<evidence type="ECO:0000313" key="3">
    <source>
        <dbReference type="Proteomes" id="UP000246351"/>
    </source>
</evidence>
<dbReference type="AlphaFoldDB" id="A0A317Z8C2"/>
<organism evidence="2 3">
    <name type="scientific">Staphylococcus pseudintermedius</name>
    <dbReference type="NCBI Taxonomy" id="283734"/>
    <lineage>
        <taxon>Bacteria</taxon>
        <taxon>Bacillati</taxon>
        <taxon>Bacillota</taxon>
        <taxon>Bacilli</taxon>
        <taxon>Bacillales</taxon>
        <taxon>Staphylococcaceae</taxon>
        <taxon>Staphylococcus</taxon>
        <taxon>Staphylococcus intermedius group</taxon>
    </lineage>
</organism>
<keyword evidence="2" id="KW-0645">Protease</keyword>
<evidence type="ECO:0000313" key="2">
    <source>
        <dbReference type="EMBL" id="PWZ97923.1"/>
    </source>
</evidence>
<gene>
    <name evidence="2" type="ORF">DD924_11055</name>
</gene>
<evidence type="ECO:0000256" key="1">
    <source>
        <dbReference type="SAM" id="Phobius"/>
    </source>
</evidence>
<feature type="transmembrane region" description="Helical" evidence="1">
    <location>
        <begin position="32"/>
        <end position="50"/>
    </location>
</feature>
<keyword evidence="2" id="KW-0378">Hydrolase</keyword>
<feature type="non-terminal residue" evidence="2">
    <location>
        <position position="69"/>
    </location>
</feature>
<sequence>MKKINKPLLWFILSFIAFHIILMLLWGEHGVYWQLYTGIMLIAGISYVFYQRDFASKRLLTSIAIGLAT</sequence>
<keyword evidence="2" id="KW-0482">Metalloprotease</keyword>
<keyword evidence="1" id="KW-1133">Transmembrane helix</keyword>
<accession>A0A317Z8C2</accession>
<keyword evidence="1" id="KW-0472">Membrane</keyword>
<dbReference type="GO" id="GO:0008237">
    <property type="term" value="F:metallopeptidase activity"/>
    <property type="evidence" value="ECO:0007669"/>
    <property type="project" value="UniProtKB-KW"/>
</dbReference>
<comment type="caution">
    <text evidence="2">The sequence shown here is derived from an EMBL/GenBank/DDBJ whole genome shotgun (WGS) entry which is preliminary data.</text>
</comment>
<dbReference type="Proteomes" id="UP000246351">
    <property type="component" value="Unassembled WGS sequence"/>
</dbReference>
<proteinExistence type="predicted"/>
<name>A0A317Z8C2_STAPS</name>
<protein>
    <submittedName>
        <fullName evidence="2">CPBP family intramembrane metalloprotease</fullName>
    </submittedName>
</protein>
<feature type="transmembrane region" description="Helical" evidence="1">
    <location>
        <begin position="7"/>
        <end position="26"/>
    </location>
</feature>
<dbReference type="GO" id="GO:0006508">
    <property type="term" value="P:proteolysis"/>
    <property type="evidence" value="ECO:0007669"/>
    <property type="project" value="UniProtKB-KW"/>
</dbReference>
<keyword evidence="1" id="KW-0812">Transmembrane</keyword>
<reference evidence="2 3" key="1">
    <citation type="journal article" date="2018" name="Vet. Microbiol.">
        <title>Clonal diversity and geographic distribution of methicillin-resistant Staphylococcus pseudintermedius from Australian animals: Discovery of novel sequence types.</title>
        <authorList>
            <person name="Worthing K.A."/>
            <person name="Abraham S."/>
            <person name="Coombs G.W."/>
            <person name="Pang S."/>
            <person name="Saputra S."/>
            <person name="Jordan D."/>
            <person name="Trott D.J."/>
            <person name="Norris J.M."/>
        </authorList>
    </citation>
    <scope>NUCLEOTIDE SEQUENCE [LARGE SCALE GENOMIC DNA]</scope>
    <source>
        <strain evidence="2 3">ST71 3</strain>
    </source>
</reference>
<dbReference type="EMBL" id="QEIV01001054">
    <property type="protein sequence ID" value="PWZ97923.1"/>
    <property type="molecule type" value="Genomic_DNA"/>
</dbReference>